<comment type="caution">
    <text evidence="2">The sequence shown here is derived from an EMBL/GenBank/DDBJ whole genome shotgun (WGS) entry which is preliminary data.</text>
</comment>
<accession>A0AAQ4DK25</accession>
<sequence>MVAPQMDTELLGADVWQRDSLLVAGERSTELSDLRGLCSAPDESFVRPVLSGEELYQKYPHLRDMSPSSPETSSEGVPTATSGTPFRAEQLSASWITVEVHVVARERE</sequence>
<evidence type="ECO:0000256" key="1">
    <source>
        <dbReference type="SAM" id="MobiDB-lite"/>
    </source>
</evidence>
<keyword evidence="3" id="KW-1185">Reference proteome</keyword>
<protein>
    <submittedName>
        <fullName evidence="2">Uncharacterized protein</fullName>
    </submittedName>
</protein>
<organism evidence="2 3">
    <name type="scientific">Amblyomma americanum</name>
    <name type="common">Lone star tick</name>
    <dbReference type="NCBI Taxonomy" id="6943"/>
    <lineage>
        <taxon>Eukaryota</taxon>
        <taxon>Metazoa</taxon>
        <taxon>Ecdysozoa</taxon>
        <taxon>Arthropoda</taxon>
        <taxon>Chelicerata</taxon>
        <taxon>Arachnida</taxon>
        <taxon>Acari</taxon>
        <taxon>Parasitiformes</taxon>
        <taxon>Ixodida</taxon>
        <taxon>Ixodoidea</taxon>
        <taxon>Ixodidae</taxon>
        <taxon>Amblyomminae</taxon>
        <taxon>Amblyomma</taxon>
    </lineage>
</organism>
<evidence type="ECO:0000313" key="2">
    <source>
        <dbReference type="EMBL" id="KAK8762815.1"/>
    </source>
</evidence>
<proteinExistence type="predicted"/>
<feature type="region of interest" description="Disordered" evidence="1">
    <location>
        <begin position="60"/>
        <end position="84"/>
    </location>
</feature>
<dbReference type="Proteomes" id="UP001321473">
    <property type="component" value="Unassembled WGS sequence"/>
</dbReference>
<dbReference type="AlphaFoldDB" id="A0AAQ4DK25"/>
<reference evidence="2 3" key="1">
    <citation type="journal article" date="2023" name="Arcadia Sci">
        <title>De novo assembly of a long-read Amblyomma americanum tick genome.</title>
        <authorList>
            <person name="Chou S."/>
            <person name="Poskanzer K.E."/>
            <person name="Rollins M."/>
            <person name="Thuy-Boun P.S."/>
        </authorList>
    </citation>
    <scope>NUCLEOTIDE SEQUENCE [LARGE SCALE GENOMIC DNA]</scope>
    <source>
        <strain evidence="2">F_SG_1</strain>
        <tissue evidence="2">Salivary glands</tissue>
    </source>
</reference>
<evidence type="ECO:0000313" key="3">
    <source>
        <dbReference type="Proteomes" id="UP001321473"/>
    </source>
</evidence>
<dbReference type="EMBL" id="JARKHS020029758">
    <property type="protein sequence ID" value="KAK8762815.1"/>
    <property type="molecule type" value="Genomic_DNA"/>
</dbReference>
<gene>
    <name evidence="2" type="ORF">V5799_025916</name>
</gene>
<name>A0AAQ4DK25_AMBAM</name>
<feature type="compositionally biased region" description="Polar residues" evidence="1">
    <location>
        <begin position="66"/>
        <end position="84"/>
    </location>
</feature>